<dbReference type="SUPFAM" id="SSF53167">
    <property type="entry name" value="Purine and uridine phosphorylases"/>
    <property type="match status" value="1"/>
</dbReference>
<feature type="domain" description="Nucleoside phosphorylase" evidence="4">
    <location>
        <begin position="86"/>
        <end position="251"/>
    </location>
</feature>
<accession>A0A7K3RF81</accession>
<dbReference type="Proteomes" id="UP000470951">
    <property type="component" value="Unassembled WGS sequence"/>
</dbReference>
<dbReference type="Gene3D" id="3.40.50.1580">
    <property type="entry name" value="Nucleoside phosphorylase domain"/>
    <property type="match status" value="1"/>
</dbReference>
<evidence type="ECO:0000256" key="2">
    <source>
        <dbReference type="ARBA" id="ARBA00021980"/>
    </source>
</evidence>
<dbReference type="EC" id="2.4.2.3" evidence="1"/>
<organism evidence="5 6">
    <name type="scientific">Streptomyces anulatus</name>
    <name type="common">Streptomyces chrysomallus</name>
    <dbReference type="NCBI Taxonomy" id="1892"/>
    <lineage>
        <taxon>Bacteria</taxon>
        <taxon>Bacillati</taxon>
        <taxon>Actinomycetota</taxon>
        <taxon>Actinomycetes</taxon>
        <taxon>Kitasatosporales</taxon>
        <taxon>Streptomycetaceae</taxon>
        <taxon>Streptomyces</taxon>
    </lineage>
</organism>
<evidence type="ECO:0000313" key="5">
    <source>
        <dbReference type="EMBL" id="NEC00791.1"/>
    </source>
</evidence>
<evidence type="ECO:0000313" key="6">
    <source>
        <dbReference type="Proteomes" id="UP000470951"/>
    </source>
</evidence>
<dbReference type="GO" id="GO:0005829">
    <property type="term" value="C:cytosol"/>
    <property type="evidence" value="ECO:0007669"/>
    <property type="project" value="TreeGrafter"/>
</dbReference>
<reference evidence="5 6" key="1">
    <citation type="submission" date="2020-01" db="EMBL/GenBank/DDBJ databases">
        <title>Insect and environment-associated Actinomycetes.</title>
        <authorList>
            <person name="Currrie C."/>
            <person name="Chevrette M."/>
            <person name="Carlson C."/>
            <person name="Stubbendieck R."/>
            <person name="Wendt-Pienkowski E."/>
        </authorList>
    </citation>
    <scope>NUCLEOTIDE SEQUENCE [LARGE SCALE GENOMIC DNA]</scope>
    <source>
        <strain evidence="5 6">SID7903</strain>
    </source>
</reference>
<evidence type="ECO:0000256" key="1">
    <source>
        <dbReference type="ARBA" id="ARBA00011888"/>
    </source>
</evidence>
<comment type="caution">
    <text evidence="5">The sequence shown here is derived from an EMBL/GenBank/DDBJ whole genome shotgun (WGS) entry which is preliminary data.</text>
</comment>
<comment type="catalytic activity">
    <reaction evidence="3">
        <text>uridine + phosphate = alpha-D-ribose 1-phosphate + uracil</text>
        <dbReference type="Rhea" id="RHEA:24388"/>
        <dbReference type="ChEBI" id="CHEBI:16704"/>
        <dbReference type="ChEBI" id="CHEBI:17568"/>
        <dbReference type="ChEBI" id="CHEBI:43474"/>
        <dbReference type="ChEBI" id="CHEBI:57720"/>
        <dbReference type="EC" id="2.4.2.3"/>
    </reaction>
</comment>
<dbReference type="InterPro" id="IPR035994">
    <property type="entry name" value="Nucleoside_phosphorylase_sf"/>
</dbReference>
<proteinExistence type="predicted"/>
<dbReference type="AlphaFoldDB" id="A0A7K3RF81"/>
<dbReference type="EMBL" id="JAAGMS010000255">
    <property type="protein sequence ID" value="NEC00791.1"/>
    <property type="molecule type" value="Genomic_DNA"/>
</dbReference>
<dbReference type="RefSeq" id="WP_164218812.1">
    <property type="nucleotide sequence ID" value="NZ_JAAGMS010000255.1"/>
</dbReference>
<gene>
    <name evidence="5" type="ORF">G3I58_22820</name>
</gene>
<dbReference type="GO" id="GO:0009116">
    <property type="term" value="P:nucleoside metabolic process"/>
    <property type="evidence" value="ECO:0007669"/>
    <property type="project" value="InterPro"/>
</dbReference>
<evidence type="ECO:0000256" key="3">
    <source>
        <dbReference type="ARBA" id="ARBA00048447"/>
    </source>
</evidence>
<protein>
    <recommendedName>
        <fullName evidence="2">Uridine phosphorylase</fullName>
        <ecNumber evidence="1">2.4.2.3</ecNumber>
    </recommendedName>
</protein>
<sequence>MNGFPLHPGKHALPAVPDPAEHAAYVRTTDPEADLSTFDGVVLLYQGRILEHALRTYRTHPRPGWVRGGLHLVEDQGRGFALCGGFGLGAPAAALVVEQLAALGARRVITVGTAASLQHNLGPGALVVGATALRDEGLSHQYLPPGRTASPSPALTRHLTEALASYDLPVTRGPIWTTDAPYRETTAEVTRYGAEGILAADMEAAAVFAVGRCRTVAVATVLAIADSLVDRRPRQHSPDTEHALHTALAAAVQALHTSTASPPPLGEH</sequence>
<evidence type="ECO:0000259" key="4">
    <source>
        <dbReference type="Pfam" id="PF01048"/>
    </source>
</evidence>
<dbReference type="PANTHER" id="PTHR43691:SF11">
    <property type="entry name" value="FI09636P-RELATED"/>
    <property type="match status" value="1"/>
</dbReference>
<dbReference type="PANTHER" id="PTHR43691">
    <property type="entry name" value="URIDINE PHOSPHORYLASE"/>
    <property type="match status" value="1"/>
</dbReference>
<dbReference type="Pfam" id="PF01048">
    <property type="entry name" value="PNP_UDP_1"/>
    <property type="match status" value="1"/>
</dbReference>
<dbReference type="GO" id="GO:0004850">
    <property type="term" value="F:uridine phosphorylase activity"/>
    <property type="evidence" value="ECO:0007669"/>
    <property type="project" value="UniProtKB-EC"/>
</dbReference>
<dbReference type="CDD" id="cd09007">
    <property type="entry name" value="NP-I_spr0068"/>
    <property type="match status" value="1"/>
</dbReference>
<name>A0A7K3RF81_STRAQ</name>
<dbReference type="InterPro" id="IPR000845">
    <property type="entry name" value="Nucleoside_phosphorylase_d"/>
</dbReference>